<evidence type="ECO:0000256" key="4">
    <source>
        <dbReference type="PROSITE-ProRule" id="PRU00335"/>
    </source>
</evidence>
<dbReference type="GO" id="GO:0003700">
    <property type="term" value="F:DNA-binding transcription factor activity"/>
    <property type="evidence" value="ECO:0007669"/>
    <property type="project" value="TreeGrafter"/>
</dbReference>
<sequence length="311" mass="34269">MARAAGVSNETIYAVFGNKQALLRAVLERAVRRPEPAVPLLKQAASQAIAAAANQRAQIALLTEDITRQSLSHNSVTALVDVPRVQRETSKSITAEKLQAACEDLLNTAEHPDEVTVRNIAQRAGAGVSAISYHFGSVEHLIFSVAERVYLRLNAERLALLQAAIQRAHPAPARIEDLIAAMVGPSIRWSLDATSSYSVLRHMTSLAQSSDHPEIFRPMIEDIDHHRLFVPHFRKISPWLSDVDIGFRISCLLGVRSQMTRNRRRTDELTNHMLDLGDPQVVLDNVIAATAPIFTTRPPANSNTVPNSSRH</sequence>
<dbReference type="PROSITE" id="PS50977">
    <property type="entry name" value="HTH_TETR_2"/>
    <property type="match status" value="2"/>
</dbReference>
<keyword evidence="1" id="KW-0805">Transcription regulation</keyword>
<reference evidence="6 7" key="1">
    <citation type="submission" date="2016-10" db="EMBL/GenBank/DDBJ databases">
        <authorList>
            <person name="de Groot N.N."/>
        </authorList>
    </citation>
    <scope>NUCLEOTIDE SEQUENCE [LARGE SCALE GENOMIC DNA]</scope>
    <source>
        <strain evidence="6 7">CGMCC 1.10210</strain>
    </source>
</reference>
<dbReference type="Gene3D" id="1.10.357.10">
    <property type="entry name" value="Tetracycline Repressor, domain 2"/>
    <property type="match status" value="2"/>
</dbReference>
<name>A0A1I1LN19_9HYPH</name>
<dbReference type="AlphaFoldDB" id="A0A1I1LN19"/>
<dbReference type="EMBL" id="FOMB01000010">
    <property type="protein sequence ID" value="SFC73952.1"/>
    <property type="molecule type" value="Genomic_DNA"/>
</dbReference>
<keyword evidence="2 4" id="KW-0238">DNA-binding</keyword>
<dbReference type="InterPro" id="IPR036271">
    <property type="entry name" value="Tet_transcr_reg_TetR-rel_C_sf"/>
</dbReference>
<dbReference type="RefSeq" id="WP_158409585.1">
    <property type="nucleotide sequence ID" value="NZ_FOMB01000010.1"/>
</dbReference>
<evidence type="ECO:0000256" key="1">
    <source>
        <dbReference type="ARBA" id="ARBA00023015"/>
    </source>
</evidence>
<proteinExistence type="predicted"/>
<evidence type="ECO:0000256" key="3">
    <source>
        <dbReference type="ARBA" id="ARBA00023163"/>
    </source>
</evidence>
<dbReference type="OrthoDB" id="2356263at2"/>
<evidence type="ECO:0000259" key="5">
    <source>
        <dbReference type="PROSITE" id="PS50977"/>
    </source>
</evidence>
<dbReference type="InterPro" id="IPR050109">
    <property type="entry name" value="HTH-type_TetR-like_transc_reg"/>
</dbReference>
<feature type="DNA-binding region" description="H-T-H motif" evidence="4">
    <location>
        <begin position="116"/>
        <end position="135"/>
    </location>
</feature>
<dbReference type="SUPFAM" id="SSF48498">
    <property type="entry name" value="Tetracyclin repressor-like, C-terminal domain"/>
    <property type="match status" value="1"/>
</dbReference>
<gene>
    <name evidence="6" type="ORF">SAMN04488059_11050</name>
</gene>
<dbReference type="SUPFAM" id="SSF46689">
    <property type="entry name" value="Homeodomain-like"/>
    <property type="match status" value="2"/>
</dbReference>
<organism evidence="6 7">
    <name type="scientific">Devosia psychrophila</name>
    <dbReference type="NCBI Taxonomy" id="728005"/>
    <lineage>
        <taxon>Bacteria</taxon>
        <taxon>Pseudomonadati</taxon>
        <taxon>Pseudomonadota</taxon>
        <taxon>Alphaproteobacteria</taxon>
        <taxon>Hyphomicrobiales</taxon>
        <taxon>Devosiaceae</taxon>
        <taxon>Devosia</taxon>
    </lineage>
</organism>
<evidence type="ECO:0000256" key="2">
    <source>
        <dbReference type="ARBA" id="ARBA00023125"/>
    </source>
</evidence>
<dbReference type="PANTHER" id="PTHR30055">
    <property type="entry name" value="HTH-TYPE TRANSCRIPTIONAL REGULATOR RUTR"/>
    <property type="match status" value="1"/>
</dbReference>
<dbReference type="Pfam" id="PF00440">
    <property type="entry name" value="TetR_N"/>
    <property type="match status" value="1"/>
</dbReference>
<dbReference type="PANTHER" id="PTHR30055:SF234">
    <property type="entry name" value="HTH-TYPE TRANSCRIPTIONAL REGULATOR BETI"/>
    <property type="match status" value="1"/>
</dbReference>
<comment type="caution">
    <text evidence="4">Lacks conserved residue(s) required for the propagation of feature annotation.</text>
</comment>
<evidence type="ECO:0000313" key="7">
    <source>
        <dbReference type="Proteomes" id="UP000182258"/>
    </source>
</evidence>
<feature type="domain" description="HTH tetR-type" evidence="5">
    <location>
        <begin position="92"/>
        <end position="153"/>
    </location>
</feature>
<evidence type="ECO:0000313" key="6">
    <source>
        <dbReference type="EMBL" id="SFC73952.1"/>
    </source>
</evidence>
<protein>
    <submittedName>
        <fullName evidence="6">Transcriptional regulator, TetR family</fullName>
    </submittedName>
</protein>
<dbReference type="STRING" id="728005.SAMN04488059_11050"/>
<keyword evidence="3" id="KW-0804">Transcription</keyword>
<dbReference type="Proteomes" id="UP000182258">
    <property type="component" value="Unassembled WGS sequence"/>
</dbReference>
<dbReference type="GO" id="GO:0000976">
    <property type="term" value="F:transcription cis-regulatory region binding"/>
    <property type="evidence" value="ECO:0007669"/>
    <property type="project" value="TreeGrafter"/>
</dbReference>
<feature type="domain" description="HTH tetR-type" evidence="5">
    <location>
        <begin position="1"/>
        <end position="34"/>
    </location>
</feature>
<dbReference type="InterPro" id="IPR001647">
    <property type="entry name" value="HTH_TetR"/>
</dbReference>
<dbReference type="InterPro" id="IPR009057">
    <property type="entry name" value="Homeodomain-like_sf"/>
</dbReference>
<accession>A0A1I1LN19</accession>